<accession>A0A8T0NVU8</accession>
<keyword evidence="2" id="KW-1185">Reference proteome</keyword>
<organism evidence="1 2">
    <name type="scientific">Panicum virgatum</name>
    <name type="common">Blackwell switchgrass</name>
    <dbReference type="NCBI Taxonomy" id="38727"/>
    <lineage>
        <taxon>Eukaryota</taxon>
        <taxon>Viridiplantae</taxon>
        <taxon>Streptophyta</taxon>
        <taxon>Embryophyta</taxon>
        <taxon>Tracheophyta</taxon>
        <taxon>Spermatophyta</taxon>
        <taxon>Magnoliopsida</taxon>
        <taxon>Liliopsida</taxon>
        <taxon>Poales</taxon>
        <taxon>Poaceae</taxon>
        <taxon>PACMAD clade</taxon>
        <taxon>Panicoideae</taxon>
        <taxon>Panicodae</taxon>
        <taxon>Paniceae</taxon>
        <taxon>Panicinae</taxon>
        <taxon>Panicum</taxon>
        <taxon>Panicum sect. Hiantes</taxon>
    </lineage>
</organism>
<dbReference type="Proteomes" id="UP000823388">
    <property type="component" value="Chromosome 9K"/>
</dbReference>
<gene>
    <name evidence="1" type="ORF">PVAP13_9KG535982</name>
</gene>
<dbReference type="EMBL" id="CM029053">
    <property type="protein sequence ID" value="KAG2553580.1"/>
    <property type="molecule type" value="Genomic_DNA"/>
</dbReference>
<protein>
    <submittedName>
        <fullName evidence="1">Uncharacterized protein</fullName>
    </submittedName>
</protein>
<evidence type="ECO:0000313" key="2">
    <source>
        <dbReference type="Proteomes" id="UP000823388"/>
    </source>
</evidence>
<proteinExistence type="predicted"/>
<comment type="caution">
    <text evidence="1">The sequence shown here is derived from an EMBL/GenBank/DDBJ whole genome shotgun (WGS) entry which is preliminary data.</text>
</comment>
<sequence length="151" mass="17032">MTTPKCCVLRGGIVLEFSDELACRSCCSSSYWFIDGSPLAPLLRRRASRWQHLQIICCVLPALLEAGYSLRNALVSFKEGRRFPAHGGRRPPPLLVPILLGGPPYWKVEGDSRTCWAALPIGRWRVAARRLREVVWRRNNHCGEGKHAARL</sequence>
<reference evidence="1" key="1">
    <citation type="submission" date="2020-05" db="EMBL/GenBank/DDBJ databases">
        <title>WGS assembly of Panicum virgatum.</title>
        <authorList>
            <person name="Lovell J.T."/>
            <person name="Jenkins J."/>
            <person name="Shu S."/>
            <person name="Juenger T.E."/>
            <person name="Schmutz J."/>
        </authorList>
    </citation>
    <scope>NUCLEOTIDE SEQUENCE</scope>
    <source>
        <strain evidence="1">AP13</strain>
    </source>
</reference>
<dbReference type="AlphaFoldDB" id="A0A8T0NVU8"/>
<evidence type="ECO:0000313" key="1">
    <source>
        <dbReference type="EMBL" id="KAG2553580.1"/>
    </source>
</evidence>
<name>A0A8T0NVU8_PANVG</name>